<dbReference type="HOGENOM" id="CLU_2261104_0_0_0"/>
<protein>
    <submittedName>
        <fullName evidence="1">Uncharacterized protein</fullName>
    </submittedName>
</protein>
<dbReference type="KEGG" id="pmx:PERMA_0472"/>
<dbReference type="OrthoDB" id="15529at2"/>
<sequence>MKVYDRHIKDIIVWNKIHTERYNYGNNKKTISLPEELYREAEGISHNFSEIVKEALSEYIKRKKIEKTISTAGAFKDLKETGVEYVDKMRQEDLSIEEERINR</sequence>
<dbReference type="RefSeq" id="WP_012675263.1">
    <property type="nucleotide sequence ID" value="NC_012440.1"/>
</dbReference>
<name>C0QU97_PERMH</name>
<evidence type="ECO:0000313" key="2">
    <source>
        <dbReference type="Proteomes" id="UP000001366"/>
    </source>
</evidence>
<organism evidence="1 2">
    <name type="scientific">Persephonella marina (strain DSM 14350 / EX-H1)</name>
    <dbReference type="NCBI Taxonomy" id="123214"/>
    <lineage>
        <taxon>Bacteria</taxon>
        <taxon>Pseudomonadati</taxon>
        <taxon>Aquificota</taxon>
        <taxon>Aquificia</taxon>
        <taxon>Aquificales</taxon>
        <taxon>Hydrogenothermaceae</taxon>
        <taxon>Persephonella</taxon>
    </lineage>
</organism>
<keyword evidence="2" id="KW-1185">Reference proteome</keyword>
<gene>
    <name evidence="1" type="ordered locus">PERMA_0472</name>
</gene>
<accession>C0QU97</accession>
<dbReference type="EMBL" id="CP001230">
    <property type="protein sequence ID" value="ACO03024.1"/>
    <property type="molecule type" value="Genomic_DNA"/>
</dbReference>
<dbReference type="PaxDb" id="123214-PERMA_0472"/>
<evidence type="ECO:0000313" key="1">
    <source>
        <dbReference type="EMBL" id="ACO03024.1"/>
    </source>
</evidence>
<dbReference type="AlphaFoldDB" id="C0QU97"/>
<dbReference type="STRING" id="123214.PERMA_0472"/>
<dbReference type="eggNOG" id="ENOG502ZPG9">
    <property type="taxonomic scope" value="Bacteria"/>
</dbReference>
<dbReference type="Proteomes" id="UP000001366">
    <property type="component" value="Chromosome"/>
</dbReference>
<reference evidence="1 2" key="1">
    <citation type="journal article" date="2009" name="J. Bacteriol.">
        <title>Complete and draft genome sequences of six members of the Aquificales.</title>
        <authorList>
            <person name="Reysenbach A.L."/>
            <person name="Hamamura N."/>
            <person name="Podar M."/>
            <person name="Griffiths E."/>
            <person name="Ferreira S."/>
            <person name="Hochstein R."/>
            <person name="Heidelberg J."/>
            <person name="Johnson J."/>
            <person name="Mead D."/>
            <person name="Pohorille A."/>
            <person name="Sarmiento M."/>
            <person name="Schweighofer K."/>
            <person name="Seshadri R."/>
            <person name="Voytek M.A."/>
        </authorList>
    </citation>
    <scope>NUCLEOTIDE SEQUENCE [LARGE SCALE GENOMIC DNA]</scope>
    <source>
        <strain evidence="2">DSM 14350 / EX-H1</strain>
    </source>
</reference>
<proteinExistence type="predicted"/>